<accession>A0A9P6ED76</accession>
<dbReference type="Gene3D" id="3.40.50.300">
    <property type="entry name" value="P-loop containing nucleotide triphosphate hydrolases"/>
    <property type="match status" value="1"/>
</dbReference>
<protein>
    <submittedName>
        <fullName evidence="2">P-loop containing nucleoside triphosphate hydrolase protein</fullName>
    </submittedName>
</protein>
<dbReference type="AlphaFoldDB" id="A0A9P6ED76"/>
<name>A0A9P6ED76_9AGAR</name>
<dbReference type="SUPFAM" id="SSF52540">
    <property type="entry name" value="P-loop containing nucleoside triphosphate hydrolases"/>
    <property type="match status" value="1"/>
</dbReference>
<evidence type="ECO:0000313" key="3">
    <source>
        <dbReference type="Proteomes" id="UP000807306"/>
    </source>
</evidence>
<dbReference type="Proteomes" id="UP000807306">
    <property type="component" value="Unassembled WGS sequence"/>
</dbReference>
<comment type="caution">
    <text evidence="2">The sequence shown here is derived from an EMBL/GenBank/DDBJ whole genome shotgun (WGS) entry which is preliminary data.</text>
</comment>
<dbReference type="EMBL" id="MU157862">
    <property type="protein sequence ID" value="KAF9527273.1"/>
    <property type="molecule type" value="Genomic_DNA"/>
</dbReference>
<dbReference type="GO" id="GO:0005525">
    <property type="term" value="F:GTP binding"/>
    <property type="evidence" value="ECO:0007669"/>
    <property type="project" value="InterPro"/>
</dbReference>
<dbReference type="InterPro" id="IPR006073">
    <property type="entry name" value="GTP-bd"/>
</dbReference>
<dbReference type="Pfam" id="PF01926">
    <property type="entry name" value="MMR_HSR1"/>
    <property type="match status" value="1"/>
</dbReference>
<sequence length="382" mass="43779">MLKAATFHAVRASYISSTHFLGSNNFSRPSSALILLRNVRHDGPGNTNRNYWANESEAYLEAKVISEGDISEDDILIGLLGPTGAGKSSFINKATGYKDGIGHSLHSCTDKITAIKCRMPEIADRDIVFVDTPGFDDSRFTEKVVLEMISTWLHDRYKRNIKLNGLLYFHKISDNRMGRSSISHIDLFHRIVGKNFQNIVLVSTMWDEVDSDEGEKRENQLREEYWKWLIKQGSKVARSLHSQASALLILKPVVDNANAMLALQIHEEIENFNGELAKTEAGKALSIELQTIFRRHRDALEKIRNELERPNLTDKVLRQLIEEYRVVSAELKTLNKQLQTMTIPDRIQNWLQRAMAQRNFFRFFDIFRFGATKRLRTMPAGI</sequence>
<dbReference type="InterPro" id="IPR027417">
    <property type="entry name" value="P-loop_NTPase"/>
</dbReference>
<gene>
    <name evidence="2" type="ORF">CPB83DRAFT_895296</name>
</gene>
<keyword evidence="3" id="KW-1185">Reference proteome</keyword>
<evidence type="ECO:0000259" key="1">
    <source>
        <dbReference type="Pfam" id="PF01926"/>
    </source>
</evidence>
<organism evidence="2 3">
    <name type="scientific">Crepidotus variabilis</name>
    <dbReference type="NCBI Taxonomy" id="179855"/>
    <lineage>
        <taxon>Eukaryota</taxon>
        <taxon>Fungi</taxon>
        <taxon>Dikarya</taxon>
        <taxon>Basidiomycota</taxon>
        <taxon>Agaricomycotina</taxon>
        <taxon>Agaricomycetes</taxon>
        <taxon>Agaricomycetidae</taxon>
        <taxon>Agaricales</taxon>
        <taxon>Agaricineae</taxon>
        <taxon>Crepidotaceae</taxon>
        <taxon>Crepidotus</taxon>
    </lineage>
</organism>
<reference evidence="2" key="1">
    <citation type="submission" date="2020-11" db="EMBL/GenBank/DDBJ databases">
        <authorList>
            <consortium name="DOE Joint Genome Institute"/>
            <person name="Ahrendt S."/>
            <person name="Riley R."/>
            <person name="Andreopoulos W."/>
            <person name="Labutti K."/>
            <person name="Pangilinan J."/>
            <person name="Ruiz-Duenas F.J."/>
            <person name="Barrasa J.M."/>
            <person name="Sanchez-Garcia M."/>
            <person name="Camarero S."/>
            <person name="Miyauchi S."/>
            <person name="Serrano A."/>
            <person name="Linde D."/>
            <person name="Babiker R."/>
            <person name="Drula E."/>
            <person name="Ayuso-Fernandez I."/>
            <person name="Pacheco R."/>
            <person name="Padilla G."/>
            <person name="Ferreira P."/>
            <person name="Barriuso J."/>
            <person name="Kellner H."/>
            <person name="Castanera R."/>
            <person name="Alfaro M."/>
            <person name="Ramirez L."/>
            <person name="Pisabarro A.G."/>
            <person name="Kuo A."/>
            <person name="Tritt A."/>
            <person name="Lipzen A."/>
            <person name="He G."/>
            <person name="Yan M."/>
            <person name="Ng V."/>
            <person name="Cullen D."/>
            <person name="Martin F."/>
            <person name="Rosso M.-N."/>
            <person name="Henrissat B."/>
            <person name="Hibbett D."/>
            <person name="Martinez A.T."/>
            <person name="Grigoriev I.V."/>
        </authorList>
    </citation>
    <scope>NUCLEOTIDE SEQUENCE</scope>
    <source>
        <strain evidence="2">CBS 506.95</strain>
    </source>
</reference>
<feature type="domain" description="G" evidence="1">
    <location>
        <begin position="77"/>
        <end position="146"/>
    </location>
</feature>
<evidence type="ECO:0000313" key="2">
    <source>
        <dbReference type="EMBL" id="KAF9527273.1"/>
    </source>
</evidence>
<keyword evidence="2" id="KW-0378">Hydrolase</keyword>
<dbReference type="GO" id="GO:0016787">
    <property type="term" value="F:hydrolase activity"/>
    <property type="evidence" value="ECO:0007669"/>
    <property type="project" value="UniProtKB-KW"/>
</dbReference>
<dbReference type="OrthoDB" id="8954335at2759"/>
<proteinExistence type="predicted"/>
<dbReference type="CDD" id="cd00882">
    <property type="entry name" value="Ras_like_GTPase"/>
    <property type="match status" value="1"/>
</dbReference>